<feature type="coiled-coil region" evidence="1">
    <location>
        <begin position="42"/>
        <end position="76"/>
    </location>
</feature>
<evidence type="ECO:0008006" key="5">
    <source>
        <dbReference type="Google" id="ProtNLM"/>
    </source>
</evidence>
<accession>A0A1F7WI08</accession>
<dbReference type="EMBL" id="MGFJ01000021">
    <property type="protein sequence ID" value="OGM02462.1"/>
    <property type="molecule type" value="Genomic_DNA"/>
</dbReference>
<dbReference type="Proteomes" id="UP000176198">
    <property type="component" value="Unassembled WGS sequence"/>
</dbReference>
<dbReference type="Pfam" id="PF04977">
    <property type="entry name" value="DivIC"/>
    <property type="match status" value="1"/>
</dbReference>
<keyword evidence="2" id="KW-1133">Transmembrane helix</keyword>
<keyword evidence="2" id="KW-0472">Membrane</keyword>
<evidence type="ECO:0000313" key="3">
    <source>
        <dbReference type="EMBL" id="OGM02462.1"/>
    </source>
</evidence>
<dbReference type="InterPro" id="IPR007060">
    <property type="entry name" value="FtsL/DivIC"/>
</dbReference>
<keyword evidence="2" id="KW-0812">Transmembrane</keyword>
<organism evidence="3 4">
    <name type="scientific">Candidatus Woesebacteria bacterium GWA1_41_8</name>
    <dbReference type="NCBI Taxonomy" id="1802471"/>
    <lineage>
        <taxon>Bacteria</taxon>
        <taxon>Candidatus Woeseibacteriota</taxon>
    </lineage>
</organism>
<dbReference type="AlphaFoldDB" id="A0A1F7WI08"/>
<name>A0A1F7WI08_9BACT</name>
<reference evidence="3 4" key="1">
    <citation type="journal article" date="2016" name="Nat. Commun.">
        <title>Thousands of microbial genomes shed light on interconnected biogeochemical processes in an aquifer system.</title>
        <authorList>
            <person name="Anantharaman K."/>
            <person name="Brown C.T."/>
            <person name="Hug L.A."/>
            <person name="Sharon I."/>
            <person name="Castelle C.J."/>
            <person name="Probst A.J."/>
            <person name="Thomas B.C."/>
            <person name="Singh A."/>
            <person name="Wilkins M.J."/>
            <person name="Karaoz U."/>
            <person name="Brodie E.L."/>
            <person name="Williams K.H."/>
            <person name="Hubbard S.S."/>
            <person name="Banfield J.F."/>
        </authorList>
    </citation>
    <scope>NUCLEOTIDE SEQUENCE [LARGE SCALE GENOMIC DNA]</scope>
</reference>
<protein>
    <recommendedName>
        <fullName evidence="5">Cell division protein FtsL</fullName>
    </recommendedName>
</protein>
<comment type="caution">
    <text evidence="3">The sequence shown here is derived from an EMBL/GenBank/DDBJ whole genome shotgun (WGS) entry which is preliminary data.</text>
</comment>
<proteinExistence type="predicted"/>
<evidence type="ECO:0000313" key="4">
    <source>
        <dbReference type="Proteomes" id="UP000176198"/>
    </source>
</evidence>
<keyword evidence="1" id="KW-0175">Coiled coil</keyword>
<evidence type="ECO:0000256" key="2">
    <source>
        <dbReference type="SAM" id="Phobius"/>
    </source>
</evidence>
<evidence type="ECO:0000256" key="1">
    <source>
        <dbReference type="SAM" id="Coils"/>
    </source>
</evidence>
<gene>
    <name evidence="3" type="ORF">A2115_02740</name>
</gene>
<feature type="transmembrane region" description="Helical" evidence="2">
    <location>
        <begin position="20"/>
        <end position="40"/>
    </location>
</feature>
<sequence>MLRNTNKGIKPTTSGSPKLAKWTVLGLFALLILSLVKNILKLREVNMQIKEEKERIINLEKEGKDLTAELNSVQSQVYIEKQLRDKLDMSKEGEIVIVLPDVATLRKFAPKDEQEEDVLPDPYWMMWYKTFF</sequence>